<dbReference type="PANTHER" id="PTHR30442:SF0">
    <property type="entry name" value="FE(3+) DICITRATE TRANSPORT PROTEIN FECA"/>
    <property type="match status" value="1"/>
</dbReference>
<keyword evidence="13" id="KW-1185">Reference proteome</keyword>
<evidence type="ECO:0000259" key="10">
    <source>
        <dbReference type="Pfam" id="PF00593"/>
    </source>
</evidence>
<keyword evidence="2 8" id="KW-0813">Transport</keyword>
<dbReference type="EMBL" id="CP014224">
    <property type="protein sequence ID" value="ANW96005.1"/>
    <property type="molecule type" value="Genomic_DNA"/>
</dbReference>
<organism evidence="12 13">
    <name type="scientific">Wenyingzhuangia fucanilytica</name>
    <dbReference type="NCBI Taxonomy" id="1790137"/>
    <lineage>
        <taxon>Bacteria</taxon>
        <taxon>Pseudomonadati</taxon>
        <taxon>Bacteroidota</taxon>
        <taxon>Flavobacteriia</taxon>
        <taxon>Flavobacteriales</taxon>
        <taxon>Flavobacteriaceae</taxon>
        <taxon>Wenyingzhuangia</taxon>
    </lineage>
</organism>
<dbReference type="KEGG" id="wfu:AXE80_06795"/>
<dbReference type="Pfam" id="PF07715">
    <property type="entry name" value="Plug"/>
    <property type="match status" value="1"/>
</dbReference>
<name>A0A1B1Y5F5_9FLAO</name>
<dbReference type="RefSeq" id="WP_068825688.1">
    <property type="nucleotide sequence ID" value="NZ_CP014224.1"/>
</dbReference>
<comment type="similarity">
    <text evidence="8 9">Belongs to the TonB-dependent receptor family.</text>
</comment>
<proteinExistence type="inferred from homology"/>
<dbReference type="InterPro" id="IPR012910">
    <property type="entry name" value="Plug_dom"/>
</dbReference>
<evidence type="ECO:0000256" key="2">
    <source>
        <dbReference type="ARBA" id="ARBA00022448"/>
    </source>
</evidence>
<reference evidence="12 13" key="1">
    <citation type="submission" date="2016-02" db="EMBL/GenBank/DDBJ databases">
        <authorList>
            <person name="Wen L."/>
            <person name="He K."/>
            <person name="Yang H."/>
        </authorList>
    </citation>
    <scope>NUCLEOTIDE SEQUENCE [LARGE SCALE GENOMIC DNA]</scope>
    <source>
        <strain evidence="12 13">CZ1127</strain>
    </source>
</reference>
<gene>
    <name evidence="12" type="ORF">AXE80_06795</name>
</gene>
<feature type="domain" description="TonB-dependent receptor plug" evidence="11">
    <location>
        <begin position="146"/>
        <end position="234"/>
    </location>
</feature>
<dbReference type="OrthoDB" id="9758472at2"/>
<keyword evidence="4 8" id="KW-0812">Transmembrane</keyword>
<keyword evidence="7 8" id="KW-0998">Cell outer membrane</keyword>
<dbReference type="SUPFAM" id="SSF49464">
    <property type="entry name" value="Carboxypeptidase regulatory domain-like"/>
    <property type="match status" value="1"/>
</dbReference>
<dbReference type="Proteomes" id="UP000092967">
    <property type="component" value="Chromosome"/>
</dbReference>
<evidence type="ECO:0000256" key="1">
    <source>
        <dbReference type="ARBA" id="ARBA00004571"/>
    </source>
</evidence>
<evidence type="ECO:0000313" key="12">
    <source>
        <dbReference type="EMBL" id="ANW96005.1"/>
    </source>
</evidence>
<dbReference type="Gene3D" id="2.40.170.20">
    <property type="entry name" value="TonB-dependent receptor, beta-barrel domain"/>
    <property type="match status" value="1"/>
</dbReference>
<evidence type="ECO:0000313" key="13">
    <source>
        <dbReference type="Proteomes" id="UP000092967"/>
    </source>
</evidence>
<dbReference type="GO" id="GO:0033214">
    <property type="term" value="P:siderophore-iron import into cell"/>
    <property type="evidence" value="ECO:0007669"/>
    <property type="project" value="TreeGrafter"/>
</dbReference>
<dbReference type="InterPro" id="IPR039426">
    <property type="entry name" value="TonB-dep_rcpt-like"/>
</dbReference>
<evidence type="ECO:0000256" key="9">
    <source>
        <dbReference type="RuleBase" id="RU003357"/>
    </source>
</evidence>
<feature type="domain" description="TonB-dependent receptor-like beta-barrel" evidence="10">
    <location>
        <begin position="341"/>
        <end position="787"/>
    </location>
</feature>
<dbReference type="PANTHER" id="PTHR30442">
    <property type="entry name" value="IRON III DICITRATE TRANSPORT PROTEIN FECA"/>
    <property type="match status" value="1"/>
</dbReference>
<dbReference type="InterPro" id="IPR008969">
    <property type="entry name" value="CarboxyPept-like_regulatory"/>
</dbReference>
<dbReference type="InterPro" id="IPR000531">
    <property type="entry name" value="Beta-barrel_TonB"/>
</dbReference>
<dbReference type="Gene3D" id="2.170.130.10">
    <property type="entry name" value="TonB-dependent receptor, plug domain"/>
    <property type="match status" value="1"/>
</dbReference>
<protein>
    <submittedName>
        <fullName evidence="12">TonB-dependent receptor</fullName>
    </submittedName>
</protein>
<evidence type="ECO:0000256" key="4">
    <source>
        <dbReference type="ARBA" id="ARBA00022692"/>
    </source>
</evidence>
<evidence type="ECO:0000256" key="7">
    <source>
        <dbReference type="ARBA" id="ARBA00023237"/>
    </source>
</evidence>
<keyword evidence="6 8" id="KW-0472">Membrane</keyword>
<dbReference type="GO" id="GO:0009279">
    <property type="term" value="C:cell outer membrane"/>
    <property type="evidence" value="ECO:0007669"/>
    <property type="project" value="UniProtKB-SubCell"/>
</dbReference>
<dbReference type="Pfam" id="PF00593">
    <property type="entry name" value="TonB_dep_Rec_b-barrel"/>
    <property type="match status" value="1"/>
</dbReference>
<sequence length="821" mass="92826">MKLKDFKILVVLLLLTQTSFAYQVTFKILDKVTKQPLEGVQVVAEQKTYIGLTNQSGLINADFEKTSLHLTFFYFGYAVVEKDFSFKDHQTITLYLTPLQEELSEVVLNAKKRINYGLTTLKPVVGTHIYAGKKTEVVNLDLVVGNKATNNPRQVFAKVAGLNIYDSNDGGLQLNIGGRGLDPNRTANFNTRQNDYDISADVLGYPESYYTPPTEALEQIQVIRGAASLQYGTQFGGLINFITKKPVNKPVEVITRNTVGSFGTLSNFSSISGTSHKFNYYAYYNGKQGDGFRPNSDYKSNNFFAHLGYDFNVDTNIAFELSSFNYIAHQPGGLSDVQFLEDPTQSYLQRNWFGVDWKLYNLKFEHQITDASKLTVSLFALDAYRKVVGFRGNPILLEPNLFDPNGDEQNNDGSYIFNRDLIVGDFRNYGAEARFLSSYQLGKNTNYYLLGGKLYRANNTQRQGAGTKGTDADFSFDESAAQYPNQNDFDFPNFNASLFGEHIFNINKHLSITPGFRFEHINTKSRGSYYVYNNNNPQFSEHKDDNNSFVRNFVLLGLGISYKPSQLFELYTNFSQNYRSVTFSDIRTVSPTFVIDPNITDETGFTADLGVRGKVKKAFSYDASIFTLVYGNRIGQIFSNTPPYRGQWVRKNIGTAFIYGVESLLQWNIKETYFKNNKNVILDVFTNLAITKSVYLESDENGVAGNEVEFIPLLNLKTGASFGWKNLLASLQYTYISEQFTDVTNSPYNPNNEEDVSGAIPSYDILDFSISYKFSKHFRIESGINNLLNNSYFTRRATGYPGPGIIPAEPRYYYATLEIKI</sequence>
<evidence type="ECO:0000256" key="5">
    <source>
        <dbReference type="ARBA" id="ARBA00023077"/>
    </source>
</evidence>
<dbReference type="InterPro" id="IPR036942">
    <property type="entry name" value="Beta-barrel_TonB_sf"/>
</dbReference>
<keyword evidence="3 8" id="KW-1134">Transmembrane beta strand</keyword>
<evidence type="ECO:0000256" key="8">
    <source>
        <dbReference type="PROSITE-ProRule" id="PRU01360"/>
    </source>
</evidence>
<comment type="subcellular location">
    <subcellularLocation>
        <location evidence="1 8">Cell outer membrane</location>
        <topology evidence="1 8">Multi-pass membrane protein</topology>
    </subcellularLocation>
</comment>
<dbReference type="SUPFAM" id="SSF56935">
    <property type="entry name" value="Porins"/>
    <property type="match status" value="1"/>
</dbReference>
<dbReference type="AlphaFoldDB" id="A0A1B1Y5F5"/>
<evidence type="ECO:0000256" key="6">
    <source>
        <dbReference type="ARBA" id="ARBA00023136"/>
    </source>
</evidence>
<dbReference type="InterPro" id="IPR037066">
    <property type="entry name" value="Plug_dom_sf"/>
</dbReference>
<keyword evidence="5 9" id="KW-0798">TonB box</keyword>
<dbReference type="PROSITE" id="PS52016">
    <property type="entry name" value="TONB_DEPENDENT_REC_3"/>
    <property type="match status" value="1"/>
</dbReference>
<keyword evidence="12" id="KW-0675">Receptor</keyword>
<evidence type="ECO:0000259" key="11">
    <source>
        <dbReference type="Pfam" id="PF07715"/>
    </source>
</evidence>
<dbReference type="STRING" id="1790137.AXE80_06795"/>
<evidence type="ECO:0000256" key="3">
    <source>
        <dbReference type="ARBA" id="ARBA00022452"/>
    </source>
</evidence>
<accession>A0A1B1Y5F5</accession>